<keyword evidence="2" id="KW-0812">Transmembrane</keyword>
<keyword evidence="5" id="KW-1185">Reference proteome</keyword>
<feature type="transmembrane region" description="Helical" evidence="2">
    <location>
        <begin position="109"/>
        <end position="126"/>
    </location>
</feature>
<dbReference type="OrthoDB" id="3918601at2759"/>
<name>A0A9P4QR18_9PLEO</name>
<dbReference type="Proteomes" id="UP000799444">
    <property type="component" value="Unassembled WGS sequence"/>
</dbReference>
<reference evidence="4" key="1">
    <citation type="journal article" date="2020" name="Stud. Mycol.">
        <title>101 Dothideomycetes genomes: a test case for predicting lifestyles and emergence of pathogens.</title>
        <authorList>
            <person name="Haridas S."/>
            <person name="Albert R."/>
            <person name="Binder M."/>
            <person name="Bloem J."/>
            <person name="Labutti K."/>
            <person name="Salamov A."/>
            <person name="Andreopoulos B."/>
            <person name="Baker S."/>
            <person name="Barry K."/>
            <person name="Bills G."/>
            <person name="Bluhm B."/>
            <person name="Cannon C."/>
            <person name="Castanera R."/>
            <person name="Culley D."/>
            <person name="Daum C."/>
            <person name="Ezra D."/>
            <person name="Gonzalez J."/>
            <person name="Henrissat B."/>
            <person name="Kuo A."/>
            <person name="Liang C."/>
            <person name="Lipzen A."/>
            <person name="Lutzoni F."/>
            <person name="Magnuson J."/>
            <person name="Mondo S."/>
            <person name="Nolan M."/>
            <person name="Ohm R."/>
            <person name="Pangilinan J."/>
            <person name="Park H.-J."/>
            <person name="Ramirez L."/>
            <person name="Alfaro M."/>
            <person name="Sun H."/>
            <person name="Tritt A."/>
            <person name="Yoshinaga Y."/>
            <person name="Zwiers L.-H."/>
            <person name="Turgeon B."/>
            <person name="Goodwin S."/>
            <person name="Spatafora J."/>
            <person name="Crous P."/>
            <person name="Grigoriev I."/>
        </authorList>
    </citation>
    <scope>NUCLEOTIDE SEQUENCE</scope>
    <source>
        <strain evidence="4">CBS 125425</strain>
    </source>
</reference>
<dbReference type="Pfam" id="PF20684">
    <property type="entry name" value="Fung_rhodopsin"/>
    <property type="match status" value="1"/>
</dbReference>
<proteinExistence type="predicted"/>
<evidence type="ECO:0000256" key="2">
    <source>
        <dbReference type="SAM" id="Phobius"/>
    </source>
</evidence>
<feature type="transmembrane region" description="Helical" evidence="2">
    <location>
        <begin position="26"/>
        <end position="48"/>
    </location>
</feature>
<dbReference type="PANTHER" id="PTHR39614:SF2">
    <property type="entry name" value="INTEGRAL MEMBRANE PROTEIN"/>
    <property type="match status" value="1"/>
</dbReference>
<keyword evidence="2" id="KW-1133">Transmembrane helix</keyword>
<feature type="transmembrane region" description="Helical" evidence="2">
    <location>
        <begin position="216"/>
        <end position="235"/>
    </location>
</feature>
<evidence type="ECO:0000259" key="3">
    <source>
        <dbReference type="Pfam" id="PF20684"/>
    </source>
</evidence>
<evidence type="ECO:0000256" key="1">
    <source>
        <dbReference type="SAM" id="MobiDB-lite"/>
    </source>
</evidence>
<evidence type="ECO:0000313" key="5">
    <source>
        <dbReference type="Proteomes" id="UP000799444"/>
    </source>
</evidence>
<sequence length="360" mass="39411">MAGHSARRANISPPAAGNTPFDHSGWIVIANALGMILALIALAVRMYIRKSISPPCKSDDVFAWVATGVAFVQTSLVFWQIDVGFGRTIHDLAVFNVEKVQRIRYANDVLYLLIIYLTKCSMIFLLHRITPDAKQQQFLAVGLGGCALFALVSVVLSLTRCDTSSPWIQYGADCGALFAKWRAVAAFDVFSEIVVFSIPLTFLFGLQMKLDQKLKVVMAFALRLPVVVFALFRLYSLQKEIDSDDPTLAGALVYVWQQSEMHYSLIAATLPCVTPFLSSVNTHFGALELQSIAGSHAHSSPSTSRKRSNAGLMNPAEGVDEGESEAELVRDTAGEDVIQPVRKSPLMRRRSANRGLATEA</sequence>
<evidence type="ECO:0000313" key="4">
    <source>
        <dbReference type="EMBL" id="KAF2729356.1"/>
    </source>
</evidence>
<accession>A0A9P4QR18</accession>
<dbReference type="InterPro" id="IPR049326">
    <property type="entry name" value="Rhodopsin_dom_fungi"/>
</dbReference>
<feature type="transmembrane region" description="Helical" evidence="2">
    <location>
        <begin position="60"/>
        <end position="81"/>
    </location>
</feature>
<organism evidence="4 5">
    <name type="scientific">Polyplosphaeria fusca</name>
    <dbReference type="NCBI Taxonomy" id="682080"/>
    <lineage>
        <taxon>Eukaryota</taxon>
        <taxon>Fungi</taxon>
        <taxon>Dikarya</taxon>
        <taxon>Ascomycota</taxon>
        <taxon>Pezizomycotina</taxon>
        <taxon>Dothideomycetes</taxon>
        <taxon>Pleosporomycetidae</taxon>
        <taxon>Pleosporales</taxon>
        <taxon>Tetraplosphaeriaceae</taxon>
        <taxon>Polyplosphaeria</taxon>
    </lineage>
</organism>
<feature type="domain" description="Rhodopsin" evidence="3">
    <location>
        <begin position="44"/>
        <end position="278"/>
    </location>
</feature>
<protein>
    <recommendedName>
        <fullName evidence="3">Rhodopsin domain-containing protein</fullName>
    </recommendedName>
</protein>
<comment type="caution">
    <text evidence="4">The sequence shown here is derived from an EMBL/GenBank/DDBJ whole genome shotgun (WGS) entry which is preliminary data.</text>
</comment>
<feature type="region of interest" description="Disordered" evidence="1">
    <location>
        <begin position="296"/>
        <end position="360"/>
    </location>
</feature>
<dbReference type="PANTHER" id="PTHR39614">
    <property type="entry name" value="INTEGRAL MEMBRANE PROTEIN"/>
    <property type="match status" value="1"/>
</dbReference>
<keyword evidence="2" id="KW-0472">Membrane</keyword>
<dbReference type="AlphaFoldDB" id="A0A9P4QR18"/>
<feature type="transmembrane region" description="Helical" evidence="2">
    <location>
        <begin position="138"/>
        <end position="159"/>
    </location>
</feature>
<gene>
    <name evidence="4" type="ORF">EJ04DRAFT_516021</name>
</gene>
<dbReference type="EMBL" id="ML996248">
    <property type="protein sequence ID" value="KAF2729356.1"/>
    <property type="molecule type" value="Genomic_DNA"/>
</dbReference>
<feature type="transmembrane region" description="Helical" evidence="2">
    <location>
        <begin position="179"/>
        <end position="204"/>
    </location>
</feature>